<keyword evidence="3" id="KW-0378">Hydrolase</keyword>
<dbReference type="Pfam" id="PF21104">
    <property type="entry name" value="Glyco_hydro_78_N"/>
    <property type="match status" value="1"/>
</dbReference>
<keyword evidence="3" id="KW-0326">Glycosidase</keyword>
<evidence type="ECO:0000259" key="1">
    <source>
        <dbReference type="Pfam" id="PF17389"/>
    </source>
</evidence>
<protein>
    <submittedName>
        <fullName evidence="3">Alfa-L-rhamnosidase</fullName>
        <ecNumber evidence="3">3.2.1.40</ecNumber>
    </submittedName>
</protein>
<feature type="domain" description="Alpha-L-rhamnosidase six-hairpin glycosidase" evidence="1">
    <location>
        <begin position="227"/>
        <end position="559"/>
    </location>
</feature>
<reference evidence="4" key="1">
    <citation type="submission" date="2015-01" db="EMBL/GenBank/DDBJ databases">
        <authorList>
            <person name="Paterson Steve"/>
        </authorList>
    </citation>
    <scope>NUCLEOTIDE SEQUENCE [LARGE SCALE GENOMIC DNA]</scope>
    <source>
        <strain evidence="4">OBR1</strain>
    </source>
</reference>
<dbReference type="PANTHER" id="PTHR34987">
    <property type="entry name" value="C, PUTATIVE (AFU_ORTHOLOGUE AFUA_3G02880)-RELATED"/>
    <property type="match status" value="1"/>
</dbReference>
<gene>
    <name evidence="3" type="ORF">BN1221_03786</name>
</gene>
<dbReference type="SUPFAM" id="SSF48208">
    <property type="entry name" value="Six-hairpin glycosidases"/>
    <property type="match status" value="1"/>
</dbReference>
<dbReference type="Gene3D" id="1.50.10.10">
    <property type="match status" value="1"/>
</dbReference>
<dbReference type="Pfam" id="PF17389">
    <property type="entry name" value="Bac_rhamnosid6H"/>
    <property type="match status" value="1"/>
</dbReference>
<sequence>MNRRELLIKAAVVASCIKAWPVQNAQANAGSSVRTGTDAAATTPAQRYLQLADALTPTLPEVAYPALTVVEPKADKSHMLGYAMEKTAGVETLAQRTFKTGDSVIVDFGDHYTGFLTFLLGWKGVSCDSPARLRLTFGEVVTDVAESLYPYNGWISAAWLPEEIINVDFLPAPVRIARRHAFRYVKIEVIATSSNFSVTFDNLQVQAVSSAGEDRQRPERYDSALWRDIDKASIRTLHECMQTVFEDGPKRDRRLWLGDLRLQALANYVSFNNTDLVRRCLYLFAGLQRDDGYVTACVYEKPAPRIGEVVLLDYAALFGCVLLDYFRATQDKATAVELWPIAKKQIELLLQHVNQEGLFIIPEKDYVFIDWNSGEDQDAAIQGIDKQTAMQGVLIYSCQRLIELGKAILPTENMDAVAEKMKKMTVAAREVFYDPALQLFISGKNRQISWASQIWMALANVLPQKERAISLQKVMITSEAIRPLTPYLYHHMVDALVQAELTTEAKKLVENYWGGMTKAGADTFWEAFDPDNPQASPYGSKQINSYCHAWSCTPSYFIRNQFRK</sequence>
<dbReference type="GO" id="GO:0005975">
    <property type="term" value="P:carbohydrate metabolic process"/>
    <property type="evidence" value="ECO:0007669"/>
    <property type="project" value="InterPro"/>
</dbReference>
<dbReference type="InterPro" id="IPR049164">
    <property type="entry name" value="Glyco_hydro_78_N"/>
</dbReference>
<dbReference type="RefSeq" id="WP_197088998.1">
    <property type="nucleotide sequence ID" value="NZ_CGIG01000001.1"/>
</dbReference>
<proteinExistence type="predicted"/>
<dbReference type="GO" id="GO:0030596">
    <property type="term" value="F:alpha-L-rhamnosidase activity"/>
    <property type="evidence" value="ECO:0007669"/>
    <property type="project" value="UniProtKB-EC"/>
</dbReference>
<dbReference type="EC" id="3.2.1.40" evidence="3"/>
<feature type="domain" description="Glycosyl hydrolase family 78 alpha-rhamnosidase N-terminal" evidence="2">
    <location>
        <begin position="67"/>
        <end position="207"/>
    </location>
</feature>
<evidence type="ECO:0000313" key="4">
    <source>
        <dbReference type="Proteomes" id="UP000044377"/>
    </source>
</evidence>
<accession>A0A0G4JZH9</accession>
<evidence type="ECO:0000313" key="3">
    <source>
        <dbReference type="EMBL" id="CPR19487.1"/>
    </source>
</evidence>
<dbReference type="InterPro" id="IPR008928">
    <property type="entry name" value="6-hairpin_glycosidase_sf"/>
</dbReference>
<dbReference type="Proteomes" id="UP000044377">
    <property type="component" value="Unassembled WGS sequence"/>
</dbReference>
<organism evidence="3 4">
    <name type="scientific">Brenneria goodwinii</name>
    <dbReference type="NCBI Taxonomy" id="1109412"/>
    <lineage>
        <taxon>Bacteria</taxon>
        <taxon>Pseudomonadati</taxon>
        <taxon>Pseudomonadota</taxon>
        <taxon>Gammaproteobacteria</taxon>
        <taxon>Enterobacterales</taxon>
        <taxon>Pectobacteriaceae</taxon>
        <taxon>Brenneria</taxon>
    </lineage>
</organism>
<dbReference type="InterPro" id="IPR035396">
    <property type="entry name" value="Bac_rhamnosid6H"/>
</dbReference>
<keyword evidence="4" id="KW-1185">Reference proteome</keyword>
<evidence type="ECO:0000259" key="2">
    <source>
        <dbReference type="Pfam" id="PF21104"/>
    </source>
</evidence>
<dbReference type="PANTHER" id="PTHR34987:SF4">
    <property type="entry name" value="ALPHA-L-RHAMNOSIDASE C-TERMINAL DOMAIN-CONTAINING PROTEIN"/>
    <property type="match status" value="1"/>
</dbReference>
<name>A0A0G4JZH9_9GAMM</name>
<dbReference type="InterPro" id="IPR012341">
    <property type="entry name" value="6hp_glycosidase-like_sf"/>
</dbReference>
<dbReference type="AlphaFoldDB" id="A0A0G4JZH9"/>
<dbReference type="STRING" id="1109412.BN1221_03786"/>
<dbReference type="EMBL" id="CGIG01000001">
    <property type="protein sequence ID" value="CPR19487.1"/>
    <property type="molecule type" value="Genomic_DNA"/>
</dbReference>